<sequence>GKIPVKALIDTISKSNTISKYLYNKLEEDYGLEDGTEMREAKISFGFSLKNYKRYAKIEIDDMSIPLIEEDSRSTGDSLSHKASFTKNNLSIAEQTVL</sequence>
<reference evidence="1" key="1">
    <citation type="submission" date="2021-06" db="EMBL/GenBank/DDBJ databases">
        <authorList>
            <person name="Kallberg Y."/>
            <person name="Tangrot J."/>
            <person name="Rosling A."/>
        </authorList>
    </citation>
    <scope>NUCLEOTIDE SEQUENCE</scope>
    <source>
        <strain evidence="1">MA461A</strain>
    </source>
</reference>
<comment type="caution">
    <text evidence="1">The sequence shown here is derived from an EMBL/GenBank/DDBJ whole genome shotgun (WGS) entry which is preliminary data.</text>
</comment>
<evidence type="ECO:0000313" key="2">
    <source>
        <dbReference type="Proteomes" id="UP000789920"/>
    </source>
</evidence>
<organism evidence="1 2">
    <name type="scientific">Racocetra persica</name>
    <dbReference type="NCBI Taxonomy" id="160502"/>
    <lineage>
        <taxon>Eukaryota</taxon>
        <taxon>Fungi</taxon>
        <taxon>Fungi incertae sedis</taxon>
        <taxon>Mucoromycota</taxon>
        <taxon>Glomeromycotina</taxon>
        <taxon>Glomeromycetes</taxon>
        <taxon>Diversisporales</taxon>
        <taxon>Gigasporaceae</taxon>
        <taxon>Racocetra</taxon>
    </lineage>
</organism>
<feature type="non-terminal residue" evidence="1">
    <location>
        <position position="1"/>
    </location>
</feature>
<proteinExistence type="predicted"/>
<accession>A0ACA9QZP4</accession>
<dbReference type="EMBL" id="CAJVQC010040346">
    <property type="protein sequence ID" value="CAG8770651.1"/>
    <property type="molecule type" value="Genomic_DNA"/>
</dbReference>
<name>A0ACA9QZP4_9GLOM</name>
<keyword evidence="2" id="KW-1185">Reference proteome</keyword>
<protein>
    <submittedName>
        <fullName evidence="1">28122_t:CDS:1</fullName>
    </submittedName>
</protein>
<dbReference type="Proteomes" id="UP000789920">
    <property type="component" value="Unassembled WGS sequence"/>
</dbReference>
<evidence type="ECO:0000313" key="1">
    <source>
        <dbReference type="EMBL" id="CAG8770651.1"/>
    </source>
</evidence>
<gene>
    <name evidence="1" type="ORF">RPERSI_LOCUS16361</name>
</gene>